<dbReference type="Proteomes" id="UP000284657">
    <property type="component" value="Unassembled WGS sequence"/>
</dbReference>
<organism evidence="2 4">
    <name type="scientific">Phytophthora kernoviae</name>
    <dbReference type="NCBI Taxonomy" id="325452"/>
    <lineage>
        <taxon>Eukaryota</taxon>
        <taxon>Sar</taxon>
        <taxon>Stramenopiles</taxon>
        <taxon>Oomycota</taxon>
        <taxon>Peronosporomycetes</taxon>
        <taxon>Peronosporales</taxon>
        <taxon>Peronosporaceae</taxon>
        <taxon>Phytophthora</taxon>
    </lineage>
</organism>
<dbReference type="PROSITE" id="PS51885">
    <property type="entry name" value="NEPRILYSIN"/>
    <property type="match status" value="1"/>
</dbReference>
<dbReference type="Proteomes" id="UP000277300">
    <property type="component" value="Unassembled WGS sequence"/>
</dbReference>
<accession>A0A3F2RDT1</accession>
<dbReference type="Gene3D" id="3.40.390.10">
    <property type="entry name" value="Collagenase (Catalytic Domain)"/>
    <property type="match status" value="1"/>
</dbReference>
<evidence type="ECO:0000259" key="1">
    <source>
        <dbReference type="Pfam" id="PF05649"/>
    </source>
</evidence>
<evidence type="ECO:0000313" key="4">
    <source>
        <dbReference type="Proteomes" id="UP000277300"/>
    </source>
</evidence>
<dbReference type="EMBL" id="MBAD02000427">
    <property type="protein sequence ID" value="RLN67978.1"/>
    <property type="molecule type" value="Genomic_DNA"/>
</dbReference>
<name>A0A3F2RDT1_9STRA</name>
<comment type="caution">
    <text evidence="2">The sequence shown here is derived from an EMBL/GenBank/DDBJ whole genome shotgun (WGS) entry which is preliminary data.</text>
</comment>
<dbReference type="InterPro" id="IPR000718">
    <property type="entry name" value="Peptidase_M13"/>
</dbReference>
<dbReference type="InterPro" id="IPR008753">
    <property type="entry name" value="Peptidase_M13_N"/>
</dbReference>
<feature type="domain" description="Peptidase M13 N-terminal" evidence="1">
    <location>
        <begin position="144"/>
        <end position="215"/>
    </location>
</feature>
<dbReference type="InterPro" id="IPR024079">
    <property type="entry name" value="MetalloPept_cat_dom_sf"/>
</dbReference>
<evidence type="ECO:0000313" key="3">
    <source>
        <dbReference type="EMBL" id="RLN67978.1"/>
    </source>
</evidence>
<dbReference type="GO" id="GO:0004222">
    <property type="term" value="F:metalloendopeptidase activity"/>
    <property type="evidence" value="ECO:0007669"/>
    <property type="project" value="InterPro"/>
</dbReference>
<dbReference type="AlphaFoldDB" id="A0A3F2RDT1"/>
<dbReference type="InterPro" id="IPR042089">
    <property type="entry name" value="Peptidase_M13_dom_2"/>
</dbReference>
<dbReference type="Pfam" id="PF05649">
    <property type="entry name" value="Peptidase_M13_N"/>
    <property type="match status" value="2"/>
</dbReference>
<evidence type="ECO:0000313" key="5">
    <source>
        <dbReference type="Proteomes" id="UP000284657"/>
    </source>
</evidence>
<evidence type="ECO:0000313" key="2">
    <source>
        <dbReference type="EMBL" id="RLN52163.1"/>
    </source>
</evidence>
<feature type="domain" description="Peptidase M13 N-terminal" evidence="1">
    <location>
        <begin position="20"/>
        <end position="131"/>
    </location>
</feature>
<dbReference type="GO" id="GO:0006508">
    <property type="term" value="P:proteolysis"/>
    <property type="evidence" value="ECO:0007669"/>
    <property type="project" value="InterPro"/>
</dbReference>
<dbReference type="EMBL" id="MBDO02000804">
    <property type="protein sequence ID" value="RLN52163.1"/>
    <property type="molecule type" value="Genomic_DNA"/>
</dbReference>
<reference evidence="4 5" key="1">
    <citation type="submission" date="2018-07" db="EMBL/GenBank/DDBJ databases">
        <title>Genome sequencing of oomycete isolates from Chile give support for New Zealand origin for Phytophthora kernoviae and make available the first Nothophytophthora sp. genome.</title>
        <authorList>
            <person name="Studholme D.J."/>
            <person name="Sanfuentes E."/>
            <person name="Panda P."/>
            <person name="Hill R."/>
            <person name="Sambles C."/>
            <person name="Grant M."/>
            <person name="Williams N.M."/>
            <person name="Mcdougal R.L."/>
        </authorList>
    </citation>
    <scope>NUCLEOTIDE SEQUENCE [LARGE SCALE GENOMIC DNA]</scope>
    <source>
        <strain evidence="2">Chile6</strain>
        <strain evidence="3">Chile7</strain>
    </source>
</reference>
<dbReference type="SUPFAM" id="SSF55486">
    <property type="entry name" value="Metalloproteases ('zincins'), catalytic domain"/>
    <property type="match status" value="1"/>
</dbReference>
<sequence>MNLALTQSGAVIQAIIQEDKLLIAEFWASCMGVKTLSALGNKPPQADLKKIQTINSKKELLFVAGELGQQSVNHLSGMDVYADEVNDSVNIVLAGMPPLTLDLSNYDRGMIGRIEPTSRKHISTILNLFRISEEYQPNKLTCRRCSRSDVCTAAVKTNLPELISKYYVHKMFDIKREEDVDFFVHLIENALGEHMKKLEWLDELTRKAAEAKLAKACNLAGCPKIMKSYSYTLQPATYFKNVKTIVLGKWTETV</sequence>
<dbReference type="OrthoDB" id="79219at2759"/>
<proteinExistence type="predicted"/>
<dbReference type="Gene3D" id="1.10.1380.10">
    <property type="entry name" value="Neutral endopeptidase , domain2"/>
    <property type="match status" value="2"/>
</dbReference>
<gene>
    <name evidence="3" type="ORF">BBJ29_004539</name>
    <name evidence="2" type="ORF">BBP00_00009703</name>
</gene>
<protein>
    <recommendedName>
        <fullName evidence="1">Peptidase M13 N-terminal domain-containing protein</fullName>
    </recommendedName>
</protein>